<dbReference type="PANTHER" id="PTHR45138:SF9">
    <property type="entry name" value="DIGUANYLATE CYCLASE DGCM-RELATED"/>
    <property type="match status" value="1"/>
</dbReference>
<dbReference type="SUPFAM" id="SSF55073">
    <property type="entry name" value="Nucleotide cyclase"/>
    <property type="match status" value="1"/>
</dbReference>
<dbReference type="CDD" id="cd01949">
    <property type="entry name" value="GGDEF"/>
    <property type="match status" value="1"/>
</dbReference>
<sequence length="117" mass="13464">MNGLKKVNDSLGHFNGDELLFLAAQNLNETFRPYGTVYRIGGDEFCILCKNISVKFAEVLLEDLECNCDKIKSTFNINILYSYGITEYSHEIHDNILNAVNESDKLMYIHKNKIKHM</sequence>
<dbReference type="Proteomes" id="UP000182135">
    <property type="component" value="Unassembled WGS sequence"/>
</dbReference>
<dbReference type="GO" id="GO:0043709">
    <property type="term" value="P:cell adhesion involved in single-species biofilm formation"/>
    <property type="evidence" value="ECO:0007669"/>
    <property type="project" value="TreeGrafter"/>
</dbReference>
<dbReference type="InterPro" id="IPR043128">
    <property type="entry name" value="Rev_trsase/Diguanyl_cyclase"/>
</dbReference>
<evidence type="ECO:0000313" key="1">
    <source>
        <dbReference type="EMBL" id="SFF55771.1"/>
    </source>
</evidence>
<dbReference type="InterPro" id="IPR050469">
    <property type="entry name" value="Diguanylate_Cyclase"/>
</dbReference>
<dbReference type="Pfam" id="PF00990">
    <property type="entry name" value="GGDEF"/>
    <property type="match status" value="1"/>
</dbReference>
<organism evidence="1 2">
    <name type="scientific">Clostridium cadaveris</name>
    <dbReference type="NCBI Taxonomy" id="1529"/>
    <lineage>
        <taxon>Bacteria</taxon>
        <taxon>Bacillati</taxon>
        <taxon>Bacillota</taxon>
        <taxon>Clostridia</taxon>
        <taxon>Eubacteriales</taxon>
        <taxon>Clostridiaceae</taxon>
        <taxon>Clostridium</taxon>
    </lineage>
</organism>
<dbReference type="AlphaFoldDB" id="A0A1I2JSQ8"/>
<evidence type="ECO:0000313" key="2">
    <source>
        <dbReference type="Proteomes" id="UP000182135"/>
    </source>
</evidence>
<dbReference type="EMBL" id="FOOE01000002">
    <property type="protein sequence ID" value="SFF55771.1"/>
    <property type="molecule type" value="Genomic_DNA"/>
</dbReference>
<dbReference type="STRING" id="1529.SAMN04487885_102231"/>
<dbReference type="GO" id="GO:0052621">
    <property type="term" value="F:diguanylate cyclase activity"/>
    <property type="evidence" value="ECO:0007669"/>
    <property type="project" value="TreeGrafter"/>
</dbReference>
<dbReference type="eggNOG" id="COG2199">
    <property type="taxonomic scope" value="Bacteria"/>
</dbReference>
<keyword evidence="2" id="KW-1185">Reference proteome</keyword>
<dbReference type="NCBIfam" id="TIGR00254">
    <property type="entry name" value="GGDEF"/>
    <property type="match status" value="1"/>
</dbReference>
<dbReference type="PROSITE" id="PS50887">
    <property type="entry name" value="GGDEF"/>
    <property type="match status" value="1"/>
</dbReference>
<gene>
    <name evidence="1" type="ORF">SAMN04487885_102231</name>
</gene>
<protein>
    <submittedName>
        <fullName evidence="1">Diguanylate cyclase (GGDEF) domain-containing protein</fullName>
    </submittedName>
</protein>
<dbReference type="InterPro" id="IPR000160">
    <property type="entry name" value="GGDEF_dom"/>
</dbReference>
<name>A0A1I2JSQ8_9CLOT</name>
<dbReference type="GO" id="GO:1902201">
    <property type="term" value="P:negative regulation of bacterial-type flagellum-dependent cell motility"/>
    <property type="evidence" value="ECO:0007669"/>
    <property type="project" value="TreeGrafter"/>
</dbReference>
<dbReference type="PANTHER" id="PTHR45138">
    <property type="entry name" value="REGULATORY COMPONENTS OF SENSORY TRANSDUCTION SYSTEM"/>
    <property type="match status" value="1"/>
</dbReference>
<accession>A0A1I2JSQ8</accession>
<dbReference type="InterPro" id="IPR029787">
    <property type="entry name" value="Nucleotide_cyclase"/>
</dbReference>
<proteinExistence type="predicted"/>
<dbReference type="GO" id="GO:0005886">
    <property type="term" value="C:plasma membrane"/>
    <property type="evidence" value="ECO:0007669"/>
    <property type="project" value="TreeGrafter"/>
</dbReference>
<dbReference type="Gene3D" id="3.30.70.270">
    <property type="match status" value="1"/>
</dbReference>
<dbReference type="SMART" id="SM00267">
    <property type="entry name" value="GGDEF"/>
    <property type="match status" value="1"/>
</dbReference>
<reference evidence="1 2" key="1">
    <citation type="submission" date="2016-10" db="EMBL/GenBank/DDBJ databases">
        <authorList>
            <person name="de Groot N.N."/>
        </authorList>
    </citation>
    <scope>NUCLEOTIDE SEQUENCE [LARGE SCALE GENOMIC DNA]</scope>
    <source>
        <strain evidence="1 2">NLAE-zl-G419</strain>
    </source>
</reference>